<dbReference type="OrthoDB" id="2362355at2"/>
<name>V6IX50_9BACL</name>
<comment type="caution">
    <text evidence="1">The sequence shown here is derived from an EMBL/GenBank/DDBJ whole genome shotgun (WGS) entry which is preliminary data.</text>
</comment>
<dbReference type="PATRIC" id="fig|1395513.3.peg.2004"/>
<keyword evidence="2" id="KW-1185">Reference proteome</keyword>
<organism evidence="1 2">
    <name type="scientific">Sporolactobacillus laevolacticus DSM 442</name>
    <dbReference type="NCBI Taxonomy" id="1395513"/>
    <lineage>
        <taxon>Bacteria</taxon>
        <taxon>Bacillati</taxon>
        <taxon>Bacillota</taxon>
        <taxon>Bacilli</taxon>
        <taxon>Bacillales</taxon>
        <taxon>Sporolactobacillaceae</taxon>
        <taxon>Sporolactobacillus</taxon>
    </lineage>
</organism>
<evidence type="ECO:0000313" key="2">
    <source>
        <dbReference type="Proteomes" id="UP000018296"/>
    </source>
</evidence>
<evidence type="ECO:0000313" key="1">
    <source>
        <dbReference type="EMBL" id="EST11943.1"/>
    </source>
</evidence>
<dbReference type="EMBL" id="AWTC01000008">
    <property type="protein sequence ID" value="EST11943.1"/>
    <property type="molecule type" value="Genomic_DNA"/>
</dbReference>
<gene>
    <name evidence="1" type="ORF">P343_09940</name>
</gene>
<proteinExistence type="predicted"/>
<accession>V6IX50</accession>
<dbReference type="AlphaFoldDB" id="V6IX50"/>
<protein>
    <submittedName>
        <fullName evidence="1">Uncharacterized protein</fullName>
    </submittedName>
</protein>
<reference evidence="1 2" key="1">
    <citation type="journal article" date="2013" name="Genome Announc.">
        <title>Genome Sequence of Sporolactobacillus laevolacticus DSM442, an Efficient Polymer-Grade D-Lactate Producer from Agricultural Waste Cottonseed as a Nitrogen Source.</title>
        <authorList>
            <person name="Wang H."/>
            <person name="Wang L."/>
            <person name="Ju J."/>
            <person name="Yu B."/>
            <person name="Ma Y."/>
        </authorList>
    </citation>
    <scope>NUCLEOTIDE SEQUENCE [LARGE SCALE GENOMIC DNA]</scope>
    <source>
        <strain evidence="1 2">DSM 442</strain>
    </source>
</reference>
<dbReference type="Proteomes" id="UP000018296">
    <property type="component" value="Unassembled WGS sequence"/>
</dbReference>
<sequence length="100" mass="11488">MCNFNKDDFVEFMQQGFGIIIDRSLVGEESIILYKDELDDKLISKQQKSKLPDRIIVHIFSYNEKSEWLAGILCDENTNVPLVLICIKDGNQIVEKPISP</sequence>
<dbReference type="RefSeq" id="WP_023510244.1">
    <property type="nucleotide sequence ID" value="NZ_AWTC01000008.1"/>
</dbReference>